<organism evidence="2 3">
    <name type="scientific">Fimbriimonas ginsengisoli Gsoil 348</name>
    <dbReference type="NCBI Taxonomy" id="661478"/>
    <lineage>
        <taxon>Bacteria</taxon>
        <taxon>Bacillati</taxon>
        <taxon>Armatimonadota</taxon>
        <taxon>Fimbriimonadia</taxon>
        <taxon>Fimbriimonadales</taxon>
        <taxon>Fimbriimonadaceae</taxon>
        <taxon>Fimbriimonas</taxon>
    </lineage>
</organism>
<dbReference type="PROSITE" id="PS51832">
    <property type="entry name" value="HD_GYP"/>
    <property type="match status" value="1"/>
</dbReference>
<dbReference type="Pfam" id="PF13487">
    <property type="entry name" value="HD_5"/>
    <property type="match status" value="1"/>
</dbReference>
<dbReference type="AlphaFoldDB" id="A0A068NWK5"/>
<proteinExistence type="predicted"/>
<dbReference type="eggNOG" id="COG2206">
    <property type="taxonomic scope" value="Bacteria"/>
</dbReference>
<dbReference type="RefSeq" id="WP_025228291.1">
    <property type="nucleotide sequence ID" value="NZ_CP007139.1"/>
</dbReference>
<keyword evidence="2" id="KW-0378">Hydrolase</keyword>
<dbReference type="EMBL" id="CP007139">
    <property type="protein sequence ID" value="AIE87831.1"/>
    <property type="molecule type" value="Genomic_DNA"/>
</dbReference>
<dbReference type="InterPro" id="IPR052020">
    <property type="entry name" value="Cyclic_di-GMP/3'3'-cGAMP_PDE"/>
</dbReference>
<accession>A0A068NWK5</accession>
<name>A0A068NWK5_FIMGI</name>
<dbReference type="GO" id="GO:0016787">
    <property type="term" value="F:hydrolase activity"/>
    <property type="evidence" value="ECO:0007669"/>
    <property type="project" value="UniProtKB-KW"/>
</dbReference>
<dbReference type="KEGG" id="fgi:OP10G_4463"/>
<sequence>MTQQEKNAVVRSLVDEMAARDPAERGHSDRVAVYAVATGERLGLTDARLLNLRYAAALHDIGRALGSPDMKQYPFEGFERLGQIAFLRPAAKIVLFHRERMDGSGYPAGLAGEQISMESRIVGACEAFDELLFGGGGADLRSGAFDQRVVDALMEVQRVIQPVGSR</sequence>
<dbReference type="CDD" id="cd00077">
    <property type="entry name" value="HDc"/>
    <property type="match status" value="1"/>
</dbReference>
<dbReference type="Gene3D" id="1.10.3210.10">
    <property type="entry name" value="Hypothetical protein af1432"/>
    <property type="match status" value="1"/>
</dbReference>
<keyword evidence="3" id="KW-1185">Reference proteome</keyword>
<dbReference type="SUPFAM" id="SSF109604">
    <property type="entry name" value="HD-domain/PDEase-like"/>
    <property type="match status" value="1"/>
</dbReference>
<reference evidence="2 3" key="1">
    <citation type="journal article" date="2014" name="PLoS ONE">
        <title>The first complete genome sequence of the class fimbriimonadia in the phylum armatimonadetes.</title>
        <authorList>
            <person name="Hu Z.Y."/>
            <person name="Wang Y.Z."/>
            <person name="Im W.T."/>
            <person name="Wang S.Y."/>
            <person name="Zhao G.P."/>
            <person name="Zheng H.J."/>
            <person name="Quan Z.X."/>
        </authorList>
    </citation>
    <scope>NUCLEOTIDE SEQUENCE [LARGE SCALE GENOMIC DNA]</scope>
    <source>
        <strain evidence="2">Gsoil 348</strain>
    </source>
</reference>
<dbReference type="HOGENOM" id="CLU_1600272_0_0_0"/>
<evidence type="ECO:0000313" key="3">
    <source>
        <dbReference type="Proteomes" id="UP000027982"/>
    </source>
</evidence>
<protein>
    <submittedName>
        <fullName evidence="2">Metal dependent phosphohydrolase</fullName>
    </submittedName>
</protein>
<dbReference type="PANTHER" id="PTHR45228">
    <property type="entry name" value="CYCLIC DI-GMP PHOSPHODIESTERASE TM_0186-RELATED"/>
    <property type="match status" value="1"/>
</dbReference>
<dbReference type="PANTHER" id="PTHR45228:SF4">
    <property type="entry name" value="LIPOPROTEIN"/>
    <property type="match status" value="1"/>
</dbReference>
<dbReference type="OrthoDB" id="9759601at2"/>
<dbReference type="InterPro" id="IPR037522">
    <property type="entry name" value="HD_GYP_dom"/>
</dbReference>
<dbReference type="STRING" id="661478.OP10G_4463"/>
<evidence type="ECO:0000313" key="2">
    <source>
        <dbReference type="EMBL" id="AIE87831.1"/>
    </source>
</evidence>
<feature type="domain" description="HD-GYP" evidence="1">
    <location>
        <begin position="2"/>
        <end position="166"/>
    </location>
</feature>
<gene>
    <name evidence="2" type="ORF">OP10G_4463</name>
</gene>
<dbReference type="Proteomes" id="UP000027982">
    <property type="component" value="Chromosome"/>
</dbReference>
<dbReference type="InterPro" id="IPR003607">
    <property type="entry name" value="HD/PDEase_dom"/>
</dbReference>
<evidence type="ECO:0000259" key="1">
    <source>
        <dbReference type="PROSITE" id="PS51832"/>
    </source>
</evidence>